<dbReference type="EMBL" id="FTOO01000007">
    <property type="protein sequence ID" value="SIS92487.1"/>
    <property type="molecule type" value="Genomic_DNA"/>
</dbReference>
<dbReference type="Proteomes" id="UP000186156">
    <property type="component" value="Unassembled WGS sequence"/>
</dbReference>
<keyword evidence="1" id="KW-0812">Transmembrane</keyword>
<proteinExistence type="predicted"/>
<evidence type="ECO:0000256" key="1">
    <source>
        <dbReference type="SAM" id="Phobius"/>
    </source>
</evidence>
<dbReference type="AlphaFoldDB" id="A0A1N7N290"/>
<feature type="transmembrane region" description="Helical" evidence="1">
    <location>
        <begin position="12"/>
        <end position="33"/>
    </location>
</feature>
<accession>A0A1N7N290</accession>
<dbReference type="InterPro" id="IPR036249">
    <property type="entry name" value="Thioredoxin-like_sf"/>
</dbReference>
<dbReference type="InterPro" id="IPR011767">
    <property type="entry name" value="GLR_AS"/>
</dbReference>
<dbReference type="PROSITE" id="PS00195">
    <property type="entry name" value="GLUTAREDOXIN_1"/>
    <property type="match status" value="1"/>
</dbReference>
<protein>
    <recommendedName>
        <fullName evidence="4">Thioredoxin domain-containing protein</fullName>
    </recommendedName>
</protein>
<evidence type="ECO:0008006" key="4">
    <source>
        <dbReference type="Google" id="ProtNLM"/>
    </source>
</evidence>
<sequence>MSVPIRPTQRIAALAVLSTLFVLMCSVIVNWALKRDPATRPLSVESFRSTEDTKTELNPVQSNYPNRWHGLRLADKRFLDVIFGAHVVNSENDSVRIASDKPILFSAPWCPYCALTEHLLSSEHLLQKFTIVGVDINGSDPTFGVPPHQAGNGTQAREVFQADWDYYGIAFPTSSLLFALPSNPINSVVKSYPTYVIPHDGAWYVGYGYNGSSAFWKEVLG</sequence>
<dbReference type="SUPFAM" id="SSF52833">
    <property type="entry name" value="Thioredoxin-like"/>
    <property type="match status" value="1"/>
</dbReference>
<name>A0A1N7N290_9BACL</name>
<reference evidence="3" key="1">
    <citation type="submission" date="2017-01" db="EMBL/GenBank/DDBJ databases">
        <authorList>
            <person name="Varghese N."/>
            <person name="Submissions S."/>
        </authorList>
    </citation>
    <scope>NUCLEOTIDE SEQUENCE [LARGE SCALE GENOMIC DNA]</scope>
    <source>
        <strain evidence="3">DSM 16176</strain>
    </source>
</reference>
<keyword evidence="1" id="KW-1133">Transmembrane helix</keyword>
<evidence type="ECO:0000313" key="2">
    <source>
        <dbReference type="EMBL" id="SIS92487.1"/>
    </source>
</evidence>
<evidence type="ECO:0000313" key="3">
    <source>
        <dbReference type="Proteomes" id="UP000186156"/>
    </source>
</evidence>
<gene>
    <name evidence="2" type="ORF">SAMN05421799_10711</name>
</gene>
<organism evidence="2 3">
    <name type="scientific">Alicyclobacillus vulcanalis</name>
    <dbReference type="NCBI Taxonomy" id="252246"/>
    <lineage>
        <taxon>Bacteria</taxon>
        <taxon>Bacillati</taxon>
        <taxon>Bacillota</taxon>
        <taxon>Bacilli</taxon>
        <taxon>Bacillales</taxon>
        <taxon>Alicyclobacillaceae</taxon>
        <taxon>Alicyclobacillus</taxon>
    </lineage>
</organism>
<keyword evidence="3" id="KW-1185">Reference proteome</keyword>
<keyword evidence="1" id="KW-0472">Membrane</keyword>